<dbReference type="GO" id="GO:0008168">
    <property type="term" value="F:methyltransferase activity"/>
    <property type="evidence" value="ECO:0007669"/>
    <property type="project" value="UniProtKB-KW"/>
</dbReference>
<evidence type="ECO:0000259" key="1">
    <source>
        <dbReference type="PROSITE" id="PS50206"/>
    </source>
</evidence>
<dbReference type="PANTHER" id="PTHR42912">
    <property type="entry name" value="METHYLTRANSFERASE"/>
    <property type="match status" value="1"/>
</dbReference>
<keyword evidence="2" id="KW-0489">Methyltransferase</keyword>
<keyword evidence="2" id="KW-0808">Transferase</keyword>
<protein>
    <submittedName>
        <fullName evidence="2">SAM-dependent methyltransferase</fullName>
    </submittedName>
</protein>
<accession>A0ABU2BZE1</accession>
<comment type="caution">
    <text evidence="2">The sequence shown here is derived from an EMBL/GenBank/DDBJ whole genome shotgun (WGS) entry which is preliminary data.</text>
</comment>
<evidence type="ECO:0000313" key="3">
    <source>
        <dbReference type="Proteomes" id="UP001183648"/>
    </source>
</evidence>
<dbReference type="InterPro" id="IPR001763">
    <property type="entry name" value="Rhodanese-like_dom"/>
</dbReference>
<reference evidence="2 3" key="1">
    <citation type="submission" date="2023-07" db="EMBL/GenBank/DDBJ databases">
        <title>Sequencing the genomes of 1000 actinobacteria strains.</title>
        <authorList>
            <person name="Klenk H.-P."/>
        </authorList>
    </citation>
    <scope>NUCLEOTIDE SEQUENCE [LARGE SCALE GENOMIC DNA]</scope>
    <source>
        <strain evidence="2 3">DSM 19426</strain>
    </source>
</reference>
<dbReference type="CDD" id="cd02440">
    <property type="entry name" value="AdoMet_MTases"/>
    <property type="match status" value="1"/>
</dbReference>
<dbReference type="PROSITE" id="PS50206">
    <property type="entry name" value="RHODANESE_3"/>
    <property type="match status" value="1"/>
</dbReference>
<organism evidence="2 3">
    <name type="scientific">Nocardioides marmoribigeumensis</name>
    <dbReference type="NCBI Taxonomy" id="433649"/>
    <lineage>
        <taxon>Bacteria</taxon>
        <taxon>Bacillati</taxon>
        <taxon>Actinomycetota</taxon>
        <taxon>Actinomycetes</taxon>
        <taxon>Propionibacteriales</taxon>
        <taxon>Nocardioidaceae</taxon>
        <taxon>Nocardioides</taxon>
    </lineage>
</organism>
<dbReference type="EMBL" id="JAVDYG010000001">
    <property type="protein sequence ID" value="MDR7363780.1"/>
    <property type="molecule type" value="Genomic_DNA"/>
</dbReference>
<dbReference type="Pfam" id="PF08241">
    <property type="entry name" value="Methyltransf_11"/>
    <property type="match status" value="1"/>
</dbReference>
<dbReference type="InterPro" id="IPR029063">
    <property type="entry name" value="SAM-dependent_MTases_sf"/>
</dbReference>
<proteinExistence type="predicted"/>
<keyword evidence="3" id="KW-1185">Reference proteome</keyword>
<dbReference type="Gene3D" id="3.40.50.150">
    <property type="entry name" value="Vaccinia Virus protein VP39"/>
    <property type="match status" value="1"/>
</dbReference>
<name>A0ABU2BZE1_9ACTN</name>
<dbReference type="InterPro" id="IPR050508">
    <property type="entry name" value="Methyltransf_Superfamily"/>
</dbReference>
<dbReference type="Proteomes" id="UP001183648">
    <property type="component" value="Unassembled WGS sequence"/>
</dbReference>
<feature type="domain" description="Rhodanese" evidence="1">
    <location>
        <begin position="153"/>
        <end position="222"/>
    </location>
</feature>
<evidence type="ECO:0000313" key="2">
    <source>
        <dbReference type="EMBL" id="MDR7363780.1"/>
    </source>
</evidence>
<dbReference type="RefSeq" id="WP_310304592.1">
    <property type="nucleotide sequence ID" value="NZ_BAAAPS010000005.1"/>
</dbReference>
<dbReference type="SUPFAM" id="SSF53335">
    <property type="entry name" value="S-adenosyl-L-methionine-dependent methyltransferases"/>
    <property type="match status" value="1"/>
</dbReference>
<gene>
    <name evidence="2" type="ORF">J2S63_003333</name>
</gene>
<sequence length="264" mass="28739">MDEQTRALADYFDRWYADLRAPGPGDLRTAAVDKDEVHRRHLGLPERLPSNSLLTWDGVAEVHGLLRLPAGGHLVDLACGRGGYGLELATRAAARLTGVDFSDEALRQAREVARGWACEATFATGELAATGLPDAGADAVVYIDAIQFAADPAAAYAELRRVLRPGGRVVLTCWEPVDRGDVLLPERLRSVDLAGGLARAGFEDVVVIERPDWRRQERGMWEEAAALDPGDDPALRSFHDEGVRSLERWDAVRRVLASASAPRA</sequence>
<dbReference type="GO" id="GO:0032259">
    <property type="term" value="P:methylation"/>
    <property type="evidence" value="ECO:0007669"/>
    <property type="project" value="UniProtKB-KW"/>
</dbReference>
<dbReference type="InterPro" id="IPR013216">
    <property type="entry name" value="Methyltransf_11"/>
</dbReference>